<proteinExistence type="predicted"/>
<dbReference type="Proteomes" id="UP001552299">
    <property type="component" value="Unassembled WGS sequence"/>
</dbReference>
<dbReference type="AlphaFoldDB" id="A0ABD0UWD0"/>
<protein>
    <submittedName>
        <fullName evidence="2">Uncharacterized protein</fullName>
    </submittedName>
</protein>
<accession>A0ABD0UWD0</accession>
<feature type="region of interest" description="Disordered" evidence="1">
    <location>
        <begin position="1"/>
        <end position="28"/>
    </location>
</feature>
<feature type="compositionally biased region" description="Basic and acidic residues" evidence="1">
    <location>
        <begin position="16"/>
        <end position="25"/>
    </location>
</feature>
<evidence type="ECO:0000256" key="1">
    <source>
        <dbReference type="SAM" id="MobiDB-lite"/>
    </source>
</evidence>
<reference evidence="2 3" key="1">
    <citation type="journal article" date="2024" name="Plant Biotechnol. J.">
        <title>Dendrobium thyrsiflorum genome and its molecular insights into genes involved in important horticultural traits.</title>
        <authorList>
            <person name="Chen B."/>
            <person name="Wang J.Y."/>
            <person name="Zheng P.J."/>
            <person name="Li K.L."/>
            <person name="Liang Y.M."/>
            <person name="Chen X.F."/>
            <person name="Zhang C."/>
            <person name="Zhao X."/>
            <person name="He X."/>
            <person name="Zhang G.Q."/>
            <person name="Liu Z.J."/>
            <person name="Xu Q."/>
        </authorList>
    </citation>
    <scope>NUCLEOTIDE SEQUENCE [LARGE SCALE GENOMIC DNA]</scope>
    <source>
        <strain evidence="2">GZMU011</strain>
    </source>
</reference>
<sequence length="282" mass="31990">MFVSSRRKLGAIPTTRQEEVRRGACDETGDPKAPFWRSRRTEKLSIHAFVSVVGWEPGAAPTARRGGAYREAGLLISTPEREKSLLSFKTGTLEDPIHVFGNVVGTKTTAATFEAFNKGNSSIKHKAYDEPDPPSLRGFFSWTTLFSEYLVSLEQDHSQWATKIRRTVVGRRQRSERLFSGNGGRKDHNRRVTEVRRTTVGGDRGRKNHCLVTESVFLSELHVPDEFFARNQYNELPAEFSTAISFRRNFPLVFPMESQPKIRWCESMKNILDSSENMSVTS</sequence>
<organism evidence="2 3">
    <name type="scientific">Dendrobium thyrsiflorum</name>
    <name type="common">Pinecone-like raceme dendrobium</name>
    <name type="synonym">Orchid</name>
    <dbReference type="NCBI Taxonomy" id="117978"/>
    <lineage>
        <taxon>Eukaryota</taxon>
        <taxon>Viridiplantae</taxon>
        <taxon>Streptophyta</taxon>
        <taxon>Embryophyta</taxon>
        <taxon>Tracheophyta</taxon>
        <taxon>Spermatophyta</taxon>
        <taxon>Magnoliopsida</taxon>
        <taxon>Liliopsida</taxon>
        <taxon>Asparagales</taxon>
        <taxon>Orchidaceae</taxon>
        <taxon>Epidendroideae</taxon>
        <taxon>Malaxideae</taxon>
        <taxon>Dendrobiinae</taxon>
        <taxon>Dendrobium</taxon>
    </lineage>
</organism>
<gene>
    <name evidence="2" type="ORF">M5K25_014506</name>
</gene>
<evidence type="ECO:0000313" key="3">
    <source>
        <dbReference type="Proteomes" id="UP001552299"/>
    </source>
</evidence>
<comment type="caution">
    <text evidence="2">The sequence shown here is derived from an EMBL/GenBank/DDBJ whole genome shotgun (WGS) entry which is preliminary data.</text>
</comment>
<keyword evidence="3" id="KW-1185">Reference proteome</keyword>
<dbReference type="EMBL" id="JANQDX010000011">
    <property type="protein sequence ID" value="KAL0916951.1"/>
    <property type="molecule type" value="Genomic_DNA"/>
</dbReference>
<name>A0ABD0UWD0_DENTH</name>
<evidence type="ECO:0000313" key="2">
    <source>
        <dbReference type="EMBL" id="KAL0916951.1"/>
    </source>
</evidence>